<reference evidence="3 4" key="1">
    <citation type="submission" date="2016-10" db="EMBL/GenBank/DDBJ databases">
        <authorList>
            <person name="de Groot N.N."/>
        </authorList>
    </citation>
    <scope>NUCLEOTIDE SEQUENCE [LARGE SCALE GENOMIC DNA]</scope>
    <source>
        <strain evidence="3 4">DSM 27842</strain>
    </source>
</reference>
<dbReference type="InterPro" id="IPR036188">
    <property type="entry name" value="FAD/NAD-bd_sf"/>
</dbReference>
<keyword evidence="4" id="KW-1185">Reference proteome</keyword>
<dbReference type="Pfam" id="PF01266">
    <property type="entry name" value="DAO"/>
    <property type="match status" value="1"/>
</dbReference>
<dbReference type="AlphaFoldDB" id="A0A1H8LPG4"/>
<feature type="domain" description="FAD dependent oxidoreductase" evidence="2">
    <location>
        <begin position="39"/>
        <end position="399"/>
    </location>
</feature>
<evidence type="ECO:0000313" key="3">
    <source>
        <dbReference type="EMBL" id="SEO06913.1"/>
    </source>
</evidence>
<proteinExistence type="predicted"/>
<dbReference type="SUPFAM" id="SSF51905">
    <property type="entry name" value="FAD/NAD(P)-binding domain"/>
    <property type="match status" value="1"/>
</dbReference>
<evidence type="ECO:0000313" key="4">
    <source>
        <dbReference type="Proteomes" id="UP000198893"/>
    </source>
</evidence>
<dbReference type="OrthoDB" id="9806601at2"/>
<dbReference type="PANTHER" id="PTHR13847">
    <property type="entry name" value="SARCOSINE DEHYDROGENASE-RELATED"/>
    <property type="match status" value="1"/>
</dbReference>
<evidence type="ECO:0000256" key="1">
    <source>
        <dbReference type="ARBA" id="ARBA00023002"/>
    </source>
</evidence>
<dbReference type="InterPro" id="IPR006076">
    <property type="entry name" value="FAD-dep_OxRdtase"/>
</dbReference>
<dbReference type="Gene3D" id="3.50.50.60">
    <property type="entry name" value="FAD/NAD(P)-binding domain"/>
    <property type="match status" value="1"/>
</dbReference>
<organism evidence="3 4">
    <name type="scientific">Salinihabitans flavidus</name>
    <dbReference type="NCBI Taxonomy" id="569882"/>
    <lineage>
        <taxon>Bacteria</taxon>
        <taxon>Pseudomonadati</taxon>
        <taxon>Pseudomonadota</taxon>
        <taxon>Alphaproteobacteria</taxon>
        <taxon>Rhodobacterales</taxon>
        <taxon>Roseobacteraceae</taxon>
        <taxon>Salinihabitans</taxon>
    </lineage>
</organism>
<protein>
    <submittedName>
        <fullName evidence="3">Glycine/D-amino acid oxidase</fullName>
    </submittedName>
</protein>
<dbReference type="PANTHER" id="PTHR13847:SF281">
    <property type="entry name" value="FAD DEPENDENT OXIDOREDUCTASE DOMAIN-CONTAINING PROTEIN"/>
    <property type="match status" value="1"/>
</dbReference>
<dbReference type="Proteomes" id="UP000198893">
    <property type="component" value="Unassembled WGS sequence"/>
</dbReference>
<accession>A0A1H8LPG4</accession>
<dbReference type="GO" id="GO:0016491">
    <property type="term" value="F:oxidoreductase activity"/>
    <property type="evidence" value="ECO:0007669"/>
    <property type="project" value="UniProtKB-KW"/>
</dbReference>
<dbReference type="EMBL" id="FODS01000001">
    <property type="protein sequence ID" value="SEO06913.1"/>
    <property type="molecule type" value="Genomic_DNA"/>
</dbReference>
<gene>
    <name evidence="3" type="ORF">SAMN04490248_101232</name>
</gene>
<dbReference type="STRING" id="569882.SAMN04490248_101232"/>
<sequence length="441" mass="47713">MKRIADTYAYGPGPIERCFWTRTPPDLTWPRLSGDLDADVAVIGAGFTGLTAALHLAEAGLSVAVLEAEQPGWGASGRNGGFCCLGGARISHDTLVRRVGEDGARDWYRTEQRAVDFVASQLTRLKIEADTHSHGETMLAHRPRDFDRLVSDAERTASVLGVRAEVIAASDLVKHGMAGPFHGGVTLPVGFGLNPRKYVLGLAQAASAAGVAGFGNSPVQTMRATNGDHELATPAGAVRAKRVIVATNGYSAETLPPWMAGRYMPVQSNVIVTRPLTDAELEAQGWTSAQIAYDSRNLLHYFRLMPDRRFLFGMRGGLRTTKGVQNHMEKSVRRDFETMFPAWSHVETPWFWSGFACMARNMTPFAGEIPGQPGVFAAFAYHGNGVAMGSYAGAAIADRLLGRGEHPVSALLDHPAGRFPGGAFRRLALWPAYGYYALKDR</sequence>
<dbReference type="Gene3D" id="3.30.9.10">
    <property type="entry name" value="D-Amino Acid Oxidase, subunit A, domain 2"/>
    <property type="match status" value="1"/>
</dbReference>
<name>A0A1H8LPG4_9RHOB</name>
<dbReference type="GO" id="GO:0005737">
    <property type="term" value="C:cytoplasm"/>
    <property type="evidence" value="ECO:0007669"/>
    <property type="project" value="TreeGrafter"/>
</dbReference>
<evidence type="ECO:0000259" key="2">
    <source>
        <dbReference type="Pfam" id="PF01266"/>
    </source>
</evidence>
<keyword evidence="1" id="KW-0560">Oxidoreductase</keyword>